<keyword evidence="2" id="KW-1185">Reference proteome</keyword>
<dbReference type="InParanoid" id="A0A165B623"/>
<evidence type="ECO:0000313" key="2">
    <source>
        <dbReference type="Proteomes" id="UP000076871"/>
    </source>
</evidence>
<proteinExistence type="predicted"/>
<name>A0A165B623_9APHY</name>
<evidence type="ECO:0000313" key="1">
    <source>
        <dbReference type="EMBL" id="KZT00321.1"/>
    </source>
</evidence>
<dbReference type="Proteomes" id="UP000076871">
    <property type="component" value="Unassembled WGS sequence"/>
</dbReference>
<dbReference type="EMBL" id="KV427689">
    <property type="protein sequence ID" value="KZT00321.1"/>
    <property type="molecule type" value="Genomic_DNA"/>
</dbReference>
<protein>
    <submittedName>
        <fullName evidence="1">Uncharacterized protein</fullName>
    </submittedName>
</protein>
<dbReference type="AlphaFoldDB" id="A0A165B623"/>
<dbReference type="GeneID" id="63824442"/>
<accession>A0A165B623</accession>
<reference evidence="1 2" key="1">
    <citation type="journal article" date="2016" name="Mol. Biol. Evol.">
        <title>Comparative Genomics of Early-Diverging Mushroom-Forming Fungi Provides Insights into the Origins of Lignocellulose Decay Capabilities.</title>
        <authorList>
            <person name="Nagy L.G."/>
            <person name="Riley R."/>
            <person name="Tritt A."/>
            <person name="Adam C."/>
            <person name="Daum C."/>
            <person name="Floudas D."/>
            <person name="Sun H."/>
            <person name="Yadav J.S."/>
            <person name="Pangilinan J."/>
            <person name="Larsson K.H."/>
            <person name="Matsuura K."/>
            <person name="Barry K."/>
            <person name="Labutti K."/>
            <person name="Kuo R."/>
            <person name="Ohm R.A."/>
            <person name="Bhattacharya S.S."/>
            <person name="Shirouzu T."/>
            <person name="Yoshinaga Y."/>
            <person name="Martin F.M."/>
            <person name="Grigoriev I.V."/>
            <person name="Hibbett D.S."/>
        </authorList>
    </citation>
    <scope>NUCLEOTIDE SEQUENCE [LARGE SCALE GENOMIC DNA]</scope>
    <source>
        <strain evidence="1 2">93-53</strain>
    </source>
</reference>
<organism evidence="1 2">
    <name type="scientific">Laetiporus sulphureus 93-53</name>
    <dbReference type="NCBI Taxonomy" id="1314785"/>
    <lineage>
        <taxon>Eukaryota</taxon>
        <taxon>Fungi</taxon>
        <taxon>Dikarya</taxon>
        <taxon>Basidiomycota</taxon>
        <taxon>Agaricomycotina</taxon>
        <taxon>Agaricomycetes</taxon>
        <taxon>Polyporales</taxon>
        <taxon>Laetiporus</taxon>
    </lineage>
</organism>
<dbReference type="RefSeq" id="XP_040758061.1">
    <property type="nucleotide sequence ID" value="XM_040907413.1"/>
</dbReference>
<gene>
    <name evidence="1" type="ORF">LAESUDRAFT_718236</name>
</gene>
<sequence length="227" mass="26017">MPVAIERDPQMTTFHCPIEDCKFTMGFESKLHVWQRFTPTFAPPTPSVTTHLMLHLRHQLVMHHYPAIISMIGSIHENADGVTLSPDHPITIFIQNDLLSSHLTHFAGKFIKYGYTTVDDMLTLCALREPVWMHFIKWCATNANDINLNILECNDMFVALRRKSYSCERDEARMQLLIAATAEGPNTVTTFFSNLRMSLHLDRLQPDGLQLGPGEMEHFQKQFHALP</sequence>